<dbReference type="Proteomes" id="UP000255082">
    <property type="component" value="Unassembled WGS sequence"/>
</dbReference>
<organism evidence="2 3">
    <name type="scientific">Nocardia africana</name>
    <dbReference type="NCBI Taxonomy" id="134964"/>
    <lineage>
        <taxon>Bacteria</taxon>
        <taxon>Bacillati</taxon>
        <taxon>Actinomycetota</taxon>
        <taxon>Actinomycetes</taxon>
        <taxon>Mycobacteriales</taxon>
        <taxon>Nocardiaceae</taxon>
        <taxon>Nocardia</taxon>
    </lineage>
</organism>
<dbReference type="AlphaFoldDB" id="A0A378X183"/>
<evidence type="ECO:0008006" key="4">
    <source>
        <dbReference type="Google" id="ProtNLM"/>
    </source>
</evidence>
<proteinExistence type="predicted"/>
<evidence type="ECO:0000256" key="1">
    <source>
        <dbReference type="SAM" id="MobiDB-lite"/>
    </source>
</evidence>
<reference evidence="2 3" key="1">
    <citation type="submission" date="2018-06" db="EMBL/GenBank/DDBJ databases">
        <authorList>
            <consortium name="Pathogen Informatics"/>
            <person name="Doyle S."/>
        </authorList>
    </citation>
    <scope>NUCLEOTIDE SEQUENCE [LARGE SCALE GENOMIC DNA]</scope>
    <source>
        <strain evidence="2 3">NCTC13184</strain>
    </source>
</reference>
<protein>
    <recommendedName>
        <fullName evidence="4">Holin</fullName>
    </recommendedName>
</protein>
<dbReference type="EMBL" id="UGRU01000001">
    <property type="protein sequence ID" value="SUA47199.1"/>
    <property type="molecule type" value="Genomic_DNA"/>
</dbReference>
<sequence length="99" mass="10242">MTGPAIEPDGTPSPVPPTQVQHPWRAIARTAVQLLVGLLPALPIFVQASGIPETTAGVGVLLAVSAAVTRLMADPRIEALLAAVAPWLAAAPKPREVER</sequence>
<feature type="region of interest" description="Disordered" evidence="1">
    <location>
        <begin position="1"/>
        <end position="20"/>
    </location>
</feature>
<evidence type="ECO:0000313" key="2">
    <source>
        <dbReference type="EMBL" id="SUA47199.1"/>
    </source>
</evidence>
<gene>
    <name evidence="2" type="ORF">NCTC13184_05739</name>
</gene>
<dbReference type="RefSeq" id="WP_218021775.1">
    <property type="nucleotide sequence ID" value="NZ_JAJFOE010000001.1"/>
</dbReference>
<name>A0A378X183_9NOCA</name>
<accession>A0A378X183</accession>
<evidence type="ECO:0000313" key="3">
    <source>
        <dbReference type="Proteomes" id="UP000255082"/>
    </source>
</evidence>